<protein>
    <submittedName>
        <fullName evidence="2">Class I SAM-dependent methyltransferase</fullName>
        <ecNumber evidence="2">2.1.1.222</ecNumber>
        <ecNumber evidence="2">2.1.1.64</ecNumber>
    </submittedName>
</protein>
<dbReference type="PANTHER" id="PTHR43464:SF82">
    <property type="entry name" value="METHYLTRANSFERASE DOMAIN-CONTAINING PROTEIN"/>
    <property type="match status" value="1"/>
</dbReference>
<dbReference type="Proteomes" id="UP001595755">
    <property type="component" value="Unassembled WGS sequence"/>
</dbReference>
<keyword evidence="2" id="KW-0489">Methyltransferase</keyword>
<dbReference type="InterPro" id="IPR013216">
    <property type="entry name" value="Methyltransf_11"/>
</dbReference>
<proteinExistence type="predicted"/>
<dbReference type="SUPFAM" id="SSF53335">
    <property type="entry name" value="S-adenosyl-L-methionine-dependent methyltransferases"/>
    <property type="match status" value="1"/>
</dbReference>
<dbReference type="PANTHER" id="PTHR43464">
    <property type="entry name" value="METHYLTRANSFERASE"/>
    <property type="match status" value="1"/>
</dbReference>
<accession>A0ABV8S6Q9</accession>
<dbReference type="GO" id="GO:0061542">
    <property type="term" value="F:3-demethylubiquinol 3-O-methyltransferase activity"/>
    <property type="evidence" value="ECO:0007669"/>
    <property type="project" value="UniProtKB-EC"/>
</dbReference>
<feature type="domain" description="Methyltransferase type 11" evidence="1">
    <location>
        <begin position="58"/>
        <end position="155"/>
    </location>
</feature>
<keyword evidence="3" id="KW-1185">Reference proteome</keyword>
<gene>
    <name evidence="2" type="ORF">ACFO1S_03795</name>
</gene>
<dbReference type="EC" id="2.1.1.64" evidence="2"/>
<evidence type="ECO:0000259" key="1">
    <source>
        <dbReference type="Pfam" id="PF08241"/>
    </source>
</evidence>
<dbReference type="GO" id="GO:0032259">
    <property type="term" value="P:methylation"/>
    <property type="evidence" value="ECO:0007669"/>
    <property type="project" value="UniProtKB-KW"/>
</dbReference>
<dbReference type="Pfam" id="PF08241">
    <property type="entry name" value="Methyltransf_11"/>
    <property type="match status" value="1"/>
</dbReference>
<organism evidence="2 3">
    <name type="scientific">Cohnella boryungensis</name>
    <dbReference type="NCBI Taxonomy" id="768479"/>
    <lineage>
        <taxon>Bacteria</taxon>
        <taxon>Bacillati</taxon>
        <taxon>Bacillota</taxon>
        <taxon>Bacilli</taxon>
        <taxon>Bacillales</taxon>
        <taxon>Paenibacillaceae</taxon>
        <taxon>Cohnella</taxon>
    </lineage>
</organism>
<evidence type="ECO:0000313" key="2">
    <source>
        <dbReference type="EMBL" id="MFC4302562.1"/>
    </source>
</evidence>
<dbReference type="CDD" id="cd02440">
    <property type="entry name" value="AdoMet_MTases"/>
    <property type="match status" value="1"/>
</dbReference>
<dbReference type="InterPro" id="IPR029063">
    <property type="entry name" value="SAM-dependent_MTases_sf"/>
</dbReference>
<reference evidence="3" key="1">
    <citation type="journal article" date="2019" name="Int. J. Syst. Evol. Microbiol.">
        <title>The Global Catalogue of Microorganisms (GCM) 10K type strain sequencing project: providing services to taxonomists for standard genome sequencing and annotation.</title>
        <authorList>
            <consortium name="The Broad Institute Genomics Platform"/>
            <consortium name="The Broad Institute Genome Sequencing Center for Infectious Disease"/>
            <person name="Wu L."/>
            <person name="Ma J."/>
        </authorList>
    </citation>
    <scope>NUCLEOTIDE SEQUENCE [LARGE SCALE GENOMIC DNA]</scope>
    <source>
        <strain evidence="3">CGMCC 4.1641</strain>
    </source>
</reference>
<name>A0ABV8S6Q9_9BACL</name>
<dbReference type="EC" id="2.1.1.222" evidence="2"/>
<dbReference type="Gene3D" id="3.40.50.150">
    <property type="entry name" value="Vaccinia Virus protein VP39"/>
    <property type="match status" value="1"/>
</dbReference>
<keyword evidence="2" id="KW-0808">Transferase</keyword>
<dbReference type="EMBL" id="JBHSED010000003">
    <property type="protein sequence ID" value="MFC4302562.1"/>
    <property type="molecule type" value="Genomic_DNA"/>
</dbReference>
<comment type="caution">
    <text evidence="2">The sequence shown here is derived from an EMBL/GenBank/DDBJ whole genome shotgun (WGS) entry which is preliminary data.</text>
</comment>
<sequence>MRTMEMEKNENRKNWDDRTKIHEKSSFYDVQSFLKGRCSLLPLEKQELGDLSGRTMLHLQCHFGQDSLSWARRGVKVTGVDFSEEAIRLARSLNDDLGLDARFVCSDVYAIPEALPDERFDVVYTSYGVLCWLPDLTQWARIIRQKLKPGGLFYIAEQHPVADRYEADEGVLRPCYSYFEDKALRFESDTTYASDGTEPPLNHKVTYEWQHPMGKIVTALIEAGLRIVHLHEFPYCMYEKYPGCMVRDEDGWWRLRDEPALPLLFSIKAVNPE</sequence>
<evidence type="ECO:0000313" key="3">
    <source>
        <dbReference type="Proteomes" id="UP001595755"/>
    </source>
</evidence>
<dbReference type="GO" id="GO:0102208">
    <property type="term" value="F:2-polyprenyl-6-hydroxyphenol methylase activity"/>
    <property type="evidence" value="ECO:0007669"/>
    <property type="project" value="UniProtKB-EC"/>
</dbReference>